<dbReference type="InterPro" id="IPR027843">
    <property type="entry name" value="DUF4440"/>
</dbReference>
<dbReference type="OrthoDB" id="3578550at2"/>
<reference evidence="2 3" key="1">
    <citation type="submission" date="2018-03" db="EMBL/GenBank/DDBJ databases">
        <title>Genomic Encyclopedia of Archaeal and Bacterial Type Strains, Phase II (KMG-II): from individual species to whole genera.</title>
        <authorList>
            <person name="Goeker M."/>
        </authorList>
    </citation>
    <scope>NUCLEOTIDE SEQUENCE [LARGE SCALE GENOMIC DNA]</scope>
    <source>
        <strain evidence="2 3">DSM 44889</strain>
    </source>
</reference>
<name>A0A316AAH7_9ACTN</name>
<dbReference type="Pfam" id="PF14534">
    <property type="entry name" value="DUF4440"/>
    <property type="match status" value="1"/>
</dbReference>
<sequence length="127" mass="13714">MPVPTRQGAGRHLLSAERALQTAQRSADVDALDALLHPRSVAAGPDGSVFTKDDDLRSHRSGALRITSLVEEHLEVEEAASTGVTRLLAAVEALQDGSPVSVRLRYTRLWVRDGDRWRVLAATLAPA</sequence>
<evidence type="ECO:0000313" key="3">
    <source>
        <dbReference type="Proteomes" id="UP000245469"/>
    </source>
</evidence>
<keyword evidence="3" id="KW-1185">Reference proteome</keyword>
<protein>
    <submittedName>
        <fullName evidence="2">Uncharacterized protein DUF4440</fullName>
    </submittedName>
</protein>
<accession>A0A316AAH7</accession>
<dbReference type="AlphaFoldDB" id="A0A316AAH7"/>
<dbReference type="EMBL" id="QGDQ01000008">
    <property type="protein sequence ID" value="PWJ54188.1"/>
    <property type="molecule type" value="Genomic_DNA"/>
</dbReference>
<dbReference type="Proteomes" id="UP000245469">
    <property type="component" value="Unassembled WGS sequence"/>
</dbReference>
<dbReference type="SUPFAM" id="SSF54427">
    <property type="entry name" value="NTF2-like"/>
    <property type="match status" value="1"/>
</dbReference>
<organism evidence="2 3">
    <name type="scientific">Quadrisphaera granulorum</name>
    <dbReference type="NCBI Taxonomy" id="317664"/>
    <lineage>
        <taxon>Bacteria</taxon>
        <taxon>Bacillati</taxon>
        <taxon>Actinomycetota</taxon>
        <taxon>Actinomycetes</taxon>
        <taxon>Kineosporiales</taxon>
        <taxon>Kineosporiaceae</taxon>
        <taxon>Quadrisphaera</taxon>
    </lineage>
</organism>
<evidence type="ECO:0000313" key="2">
    <source>
        <dbReference type="EMBL" id="PWJ54188.1"/>
    </source>
</evidence>
<feature type="domain" description="DUF4440" evidence="1">
    <location>
        <begin position="13"/>
        <end position="119"/>
    </location>
</feature>
<dbReference type="InterPro" id="IPR032710">
    <property type="entry name" value="NTF2-like_dom_sf"/>
</dbReference>
<dbReference type="Gene3D" id="3.10.450.50">
    <property type="match status" value="1"/>
</dbReference>
<evidence type="ECO:0000259" key="1">
    <source>
        <dbReference type="Pfam" id="PF14534"/>
    </source>
</evidence>
<gene>
    <name evidence="2" type="ORF">BXY45_10895</name>
</gene>
<proteinExistence type="predicted"/>
<comment type="caution">
    <text evidence="2">The sequence shown here is derived from an EMBL/GenBank/DDBJ whole genome shotgun (WGS) entry which is preliminary data.</text>
</comment>